<keyword evidence="5" id="KW-0067">ATP-binding</keyword>
<evidence type="ECO:0000313" key="9">
    <source>
        <dbReference type="EMBL" id="KAL0481755.1"/>
    </source>
</evidence>
<evidence type="ECO:0000256" key="4">
    <source>
        <dbReference type="ARBA" id="ARBA00022777"/>
    </source>
</evidence>
<dbReference type="InterPro" id="IPR050517">
    <property type="entry name" value="DDR_Repair_Kinase"/>
</dbReference>
<dbReference type="InterPro" id="IPR037706">
    <property type="entry name" value="DNA-PK_dom"/>
</dbReference>
<dbReference type="SUPFAM" id="SSF56112">
    <property type="entry name" value="Protein kinase-like (PK-like)"/>
    <property type="match status" value="1"/>
</dbReference>
<keyword evidence="10" id="KW-1185">Reference proteome</keyword>
<evidence type="ECO:0000259" key="7">
    <source>
        <dbReference type="PROSITE" id="PS51189"/>
    </source>
</evidence>
<dbReference type="PROSITE" id="PS50290">
    <property type="entry name" value="PI3_4_KINASE_3"/>
    <property type="match status" value="1"/>
</dbReference>
<reference evidence="9 10" key="1">
    <citation type="submission" date="2024-03" db="EMBL/GenBank/DDBJ databases">
        <title>The Acrasis kona genome and developmental transcriptomes reveal deep origins of eukaryotic multicellular pathways.</title>
        <authorList>
            <person name="Sheikh S."/>
            <person name="Fu C.-J."/>
            <person name="Brown M.W."/>
            <person name="Baldauf S.L."/>
        </authorList>
    </citation>
    <scope>NUCLEOTIDE SEQUENCE [LARGE SCALE GENOMIC DNA]</scope>
    <source>
        <strain evidence="9 10">ATCC MYA-3509</strain>
    </source>
</reference>
<evidence type="ECO:0000259" key="8">
    <source>
        <dbReference type="PROSITE" id="PS51190"/>
    </source>
</evidence>
<keyword evidence="4" id="KW-0418">Kinase</keyword>
<evidence type="ECO:0000256" key="3">
    <source>
        <dbReference type="ARBA" id="ARBA00022741"/>
    </source>
</evidence>
<dbReference type="Gene3D" id="1.10.1070.11">
    <property type="entry name" value="Phosphatidylinositol 3-/4-kinase, catalytic domain"/>
    <property type="match status" value="1"/>
</dbReference>
<dbReference type="GO" id="GO:0004677">
    <property type="term" value="F:DNA-dependent protein kinase activity"/>
    <property type="evidence" value="ECO:0007669"/>
    <property type="project" value="InterPro"/>
</dbReference>
<dbReference type="GO" id="GO:0000723">
    <property type="term" value="P:telomere maintenance"/>
    <property type="evidence" value="ECO:0007669"/>
    <property type="project" value="TreeGrafter"/>
</dbReference>
<dbReference type="Proteomes" id="UP001431209">
    <property type="component" value="Unassembled WGS sequence"/>
</dbReference>
<dbReference type="GO" id="GO:0005634">
    <property type="term" value="C:nucleus"/>
    <property type="evidence" value="ECO:0007669"/>
    <property type="project" value="TreeGrafter"/>
</dbReference>
<proteinExistence type="predicted"/>
<dbReference type="GO" id="GO:0005524">
    <property type="term" value="F:ATP binding"/>
    <property type="evidence" value="ECO:0007669"/>
    <property type="project" value="UniProtKB-KW"/>
</dbReference>
<gene>
    <name evidence="9" type="ORF">AKO1_012371</name>
</gene>
<dbReference type="AlphaFoldDB" id="A0AAW2YYA8"/>
<feature type="domain" description="FATC" evidence="8">
    <location>
        <begin position="736"/>
        <end position="768"/>
    </location>
</feature>
<dbReference type="Pfam" id="PF02260">
    <property type="entry name" value="FATC"/>
    <property type="match status" value="1"/>
</dbReference>
<feature type="domain" description="FAT" evidence="7">
    <location>
        <begin position="1"/>
        <end position="142"/>
    </location>
</feature>
<dbReference type="EC" id="2.7.11.1" evidence="1"/>
<dbReference type="PROSITE" id="PS00915">
    <property type="entry name" value="PI3_4_KINASE_1"/>
    <property type="match status" value="1"/>
</dbReference>
<keyword evidence="2" id="KW-0808">Transferase</keyword>
<feature type="domain" description="PI3K/PI4K catalytic" evidence="6">
    <location>
        <begin position="332"/>
        <end position="693"/>
    </location>
</feature>
<dbReference type="SMART" id="SM01343">
    <property type="entry name" value="FATC"/>
    <property type="match status" value="1"/>
</dbReference>
<dbReference type="InterPro" id="IPR003152">
    <property type="entry name" value="FATC_dom"/>
</dbReference>
<dbReference type="SMART" id="SM00146">
    <property type="entry name" value="PI3Kc"/>
    <property type="match status" value="1"/>
</dbReference>
<comment type="caution">
    <text evidence="9">The sequence shown here is derived from an EMBL/GenBank/DDBJ whole genome shotgun (WGS) entry which is preliminary data.</text>
</comment>
<dbReference type="PANTHER" id="PTHR11139">
    <property type="entry name" value="ATAXIA TELANGIECTASIA MUTATED ATM -RELATED"/>
    <property type="match status" value="1"/>
</dbReference>
<protein>
    <recommendedName>
        <fullName evidence="1">non-specific serine/threonine protein kinase</fullName>
        <ecNumber evidence="1">2.7.11.1</ecNumber>
    </recommendedName>
</protein>
<evidence type="ECO:0000259" key="6">
    <source>
        <dbReference type="PROSITE" id="PS50290"/>
    </source>
</evidence>
<dbReference type="InterPro" id="IPR014009">
    <property type="entry name" value="PIK_FAT"/>
</dbReference>
<dbReference type="InterPro" id="IPR036940">
    <property type="entry name" value="PI3/4_kinase_cat_sf"/>
</dbReference>
<dbReference type="PROSITE" id="PS51189">
    <property type="entry name" value="FAT"/>
    <property type="match status" value="1"/>
</dbReference>
<sequence>MEASHLRLQLGLFCDQVLKKRDDDLIDNTISAYSNQQQSLPSDELALHVVKSYMASMALQTSNESLAAFPRLLELLERYPNTRKTFQQHSNELPIKNVLPWVSQILSRMGGPEGASLAPIVENLASQYPQHVCYPFRISRDDLLNRNRDSDHPEESASVRRSIAKLDVILSNPLVDTCVYSLEKMTHPELRYKAFIDDIRSALQNKSKDAKQTRRSVLDGWKEMFDDLFDVAQKHIGAYNVNFCKNYAPIIKKEFGGRDGEKLLKLLDKKDGAAHFERVSGELNNKMKTQKGAMNAGPSKLNYFSTWLADYHGDELLVPGSSSDQLLTIDGFDPNILVMGSIRRPKRIKIRASDEKEYMFLVKGGEDLRQDERIQQLFLQMSDMLRNDPQCGAHGLLLKRYKVIPMSKQVGLIEWVDNTVPLKAIVEEQFSIKEKTKIEVMRHKSVQLYQQHVQSTMATLPRDKKYPVNYSYLRLYAKKKRQEVVEAMHEIYDVIPEDLLKNGLLSMSNSSDAYFVVRDRYAKSLASFSIASYILGIGDRHLENFLIDKSDGTMIGIDFGHAFGSATEILPVPELMPFRLTRQMLSVLSPISSTSAQESNDVPASGALMEGMVLVMQALHKNRELLLNTMDVFVKEPLVDWQKHANDAKRKQAASELNDGVVTSLSSSMDASADETAWYPQRKIKMARMKLELANPTVIMTQDVKTNPQLKIGLDPITQVIKGDADHNIRARVGDKCDSVRQQVECLVDLATDPAILGRTYIGWCPHI</sequence>
<evidence type="ECO:0000256" key="2">
    <source>
        <dbReference type="ARBA" id="ARBA00022679"/>
    </source>
</evidence>
<dbReference type="Pfam" id="PF00454">
    <property type="entry name" value="PI3_PI4_kinase"/>
    <property type="match status" value="1"/>
</dbReference>
<dbReference type="EMBL" id="JAOPGA020000789">
    <property type="protein sequence ID" value="KAL0481755.1"/>
    <property type="molecule type" value="Genomic_DNA"/>
</dbReference>
<organism evidence="9 10">
    <name type="scientific">Acrasis kona</name>
    <dbReference type="NCBI Taxonomy" id="1008807"/>
    <lineage>
        <taxon>Eukaryota</taxon>
        <taxon>Discoba</taxon>
        <taxon>Heterolobosea</taxon>
        <taxon>Tetramitia</taxon>
        <taxon>Eutetramitia</taxon>
        <taxon>Acrasidae</taxon>
        <taxon>Acrasis</taxon>
    </lineage>
</organism>
<evidence type="ECO:0000313" key="10">
    <source>
        <dbReference type="Proteomes" id="UP001431209"/>
    </source>
</evidence>
<dbReference type="PROSITE" id="PS00916">
    <property type="entry name" value="PI3_4_KINASE_2"/>
    <property type="match status" value="1"/>
</dbReference>
<name>A0AAW2YYA8_9EUKA</name>
<accession>A0AAW2YYA8</accession>
<dbReference type="PANTHER" id="PTHR11139:SF68">
    <property type="entry name" value="DNA-DEPENDENT PROTEIN KINASE CATALYTIC SUBUNIT"/>
    <property type="match status" value="1"/>
</dbReference>
<dbReference type="GO" id="GO:0006302">
    <property type="term" value="P:double-strand break repair"/>
    <property type="evidence" value="ECO:0007669"/>
    <property type="project" value="TreeGrafter"/>
</dbReference>
<dbReference type="InterPro" id="IPR018936">
    <property type="entry name" value="PI3/4_kinase_CS"/>
</dbReference>
<keyword evidence="3" id="KW-0547">Nucleotide-binding</keyword>
<dbReference type="Gene3D" id="3.30.1010.10">
    <property type="entry name" value="Phosphatidylinositol 3-kinase Catalytic Subunit, Chain A, domain 4"/>
    <property type="match status" value="1"/>
</dbReference>
<dbReference type="InterPro" id="IPR011009">
    <property type="entry name" value="Kinase-like_dom_sf"/>
</dbReference>
<evidence type="ECO:0000256" key="5">
    <source>
        <dbReference type="ARBA" id="ARBA00022840"/>
    </source>
</evidence>
<dbReference type="InterPro" id="IPR000403">
    <property type="entry name" value="PI3/4_kinase_cat_dom"/>
</dbReference>
<dbReference type="PROSITE" id="PS51190">
    <property type="entry name" value="FATC"/>
    <property type="match status" value="1"/>
</dbReference>
<evidence type="ECO:0000256" key="1">
    <source>
        <dbReference type="ARBA" id="ARBA00012513"/>
    </source>
</evidence>
<dbReference type="CDD" id="cd05172">
    <property type="entry name" value="PIKKc_DNA-PK"/>
    <property type="match status" value="1"/>
</dbReference>